<dbReference type="CDD" id="cd07037">
    <property type="entry name" value="TPP_PYR_MenD"/>
    <property type="match status" value="1"/>
</dbReference>
<dbReference type="OrthoDB" id="9791859at2"/>
<keyword evidence="4 6" id="KW-0786">Thiamine pyrophosphate</keyword>
<reference evidence="9 10" key="1">
    <citation type="journal article" date="2014" name="Int. J. Syst. Evol. Microbiol.">
        <title>Rhodoluna lacicola gen. nov., sp. nov., a planktonic freshwater bacterium with stream-lined genome.</title>
        <authorList>
            <person name="Hahn M."/>
            <person name="Schmidt J."/>
            <person name="Taipale S.J."/>
            <person name="Doolittle W.F."/>
            <person name="Koll U."/>
        </authorList>
    </citation>
    <scope>NUCLEOTIDE SEQUENCE [LARGE SCALE GENOMIC DNA]</scope>
    <source>
        <strain evidence="9 10">MWH-Ta8</strain>
    </source>
</reference>
<dbReference type="GO" id="GO:0030976">
    <property type="term" value="F:thiamine pyrophosphate binding"/>
    <property type="evidence" value="ECO:0007669"/>
    <property type="project" value="UniProtKB-UniRule"/>
</dbReference>
<evidence type="ECO:0000256" key="6">
    <source>
        <dbReference type="HAMAP-Rule" id="MF_01659"/>
    </source>
</evidence>
<dbReference type="PATRIC" id="fig|529884.3.peg.200"/>
<comment type="cofactor">
    <cofactor evidence="6">
        <name>thiamine diphosphate</name>
        <dbReference type="ChEBI" id="CHEBI:58937"/>
    </cofactor>
    <text evidence="6">Binds 1 thiamine pyrophosphate per subunit.</text>
</comment>
<dbReference type="Proteomes" id="UP000067708">
    <property type="component" value="Chromosome"/>
</dbReference>
<evidence type="ECO:0000259" key="7">
    <source>
        <dbReference type="Pfam" id="PF02775"/>
    </source>
</evidence>
<dbReference type="InterPro" id="IPR011766">
    <property type="entry name" value="TPP_enzyme_TPP-bd"/>
</dbReference>
<dbReference type="InterPro" id="IPR012001">
    <property type="entry name" value="Thiamin_PyroP_enz_TPP-bd_dom"/>
</dbReference>
<accession>A0A060JK94</accession>
<dbReference type="GO" id="GO:0009234">
    <property type="term" value="P:menaquinone biosynthetic process"/>
    <property type="evidence" value="ECO:0007669"/>
    <property type="project" value="UniProtKB-UniRule"/>
</dbReference>
<gene>
    <name evidence="6" type="primary">menD</name>
    <name evidence="9" type="ORF">Rhola_00002110</name>
</gene>
<dbReference type="EC" id="2.2.1.9" evidence="6"/>
<comment type="function">
    <text evidence="6">Catalyzes the thiamine diphosphate-dependent decarboxylation of 2-oxoglutarate and the subsequent addition of the resulting succinic semialdehyde-thiamine pyrophosphate anion to isochorismate to yield 2-succinyl-5-enolpyruvyl-6-hydroxy-3-cyclohexene-1-carboxylate (SEPHCHC).</text>
</comment>
<keyword evidence="5 6" id="KW-0464">Manganese</keyword>
<dbReference type="GO" id="GO:0070204">
    <property type="term" value="F:2-succinyl-5-enolpyruvyl-6-hydroxy-3-cyclohexene-1-carboxylic-acid synthase activity"/>
    <property type="evidence" value="ECO:0007669"/>
    <property type="project" value="UniProtKB-UniRule"/>
</dbReference>
<dbReference type="NCBIfam" id="TIGR00173">
    <property type="entry name" value="menD"/>
    <property type="match status" value="1"/>
</dbReference>
<dbReference type="InterPro" id="IPR004433">
    <property type="entry name" value="MenaQ_synth_MenD"/>
</dbReference>
<comment type="cofactor">
    <cofactor evidence="6">
        <name>Mg(2+)</name>
        <dbReference type="ChEBI" id="CHEBI:18420"/>
    </cofactor>
    <cofactor evidence="6">
        <name>Mn(2+)</name>
        <dbReference type="ChEBI" id="CHEBI:29035"/>
    </cofactor>
</comment>
<evidence type="ECO:0000256" key="5">
    <source>
        <dbReference type="ARBA" id="ARBA00023211"/>
    </source>
</evidence>
<protein>
    <recommendedName>
        <fullName evidence="6">2-succinyl-5-enolpyruvyl-6-hydroxy-3-cyclohexene-1-carboxylate synthase</fullName>
        <shortName evidence="6">SEPHCHC synthase</shortName>
        <ecNumber evidence="6">2.2.1.9</ecNumber>
    </recommendedName>
    <alternativeName>
        <fullName evidence="6">Menaquinone biosynthesis protein MenD</fullName>
    </alternativeName>
</protein>
<feature type="domain" description="Thiamine pyrophosphate enzyme N-terminal TPP-binding" evidence="8">
    <location>
        <begin position="11"/>
        <end position="127"/>
    </location>
</feature>
<keyword evidence="6" id="KW-0474">Menaquinone biosynthesis</keyword>
<dbReference type="Pfam" id="PF02775">
    <property type="entry name" value="TPP_enzyme_C"/>
    <property type="match status" value="1"/>
</dbReference>
<comment type="similarity">
    <text evidence="6">Belongs to the TPP enzyme family. MenD subfamily.</text>
</comment>
<dbReference type="UniPathway" id="UPA01057">
    <property type="reaction ID" value="UER00164"/>
</dbReference>
<dbReference type="Gene3D" id="3.40.50.970">
    <property type="match status" value="2"/>
</dbReference>
<dbReference type="KEGG" id="rla:Rhola_00002110"/>
<evidence type="ECO:0000256" key="3">
    <source>
        <dbReference type="ARBA" id="ARBA00022842"/>
    </source>
</evidence>
<evidence type="ECO:0000256" key="1">
    <source>
        <dbReference type="ARBA" id="ARBA00022679"/>
    </source>
</evidence>
<dbReference type="Pfam" id="PF02776">
    <property type="entry name" value="TPP_enzyme_N"/>
    <property type="match status" value="1"/>
</dbReference>
<dbReference type="eggNOG" id="COG1165">
    <property type="taxonomic scope" value="Bacteria"/>
</dbReference>
<name>A0A060JK94_9MICO</name>
<feature type="domain" description="Thiamine pyrophosphate enzyme TPP-binding" evidence="7">
    <location>
        <begin position="397"/>
        <end position="514"/>
    </location>
</feature>
<dbReference type="GO" id="GO:0000287">
    <property type="term" value="F:magnesium ion binding"/>
    <property type="evidence" value="ECO:0007669"/>
    <property type="project" value="UniProtKB-UniRule"/>
</dbReference>
<evidence type="ECO:0000256" key="4">
    <source>
        <dbReference type="ARBA" id="ARBA00023052"/>
    </source>
</evidence>
<dbReference type="HOGENOM" id="CLU_006051_4_0_11"/>
<keyword evidence="1 6" id="KW-0808">Transferase</keyword>
<organism evidence="9 10">
    <name type="scientific">Rhodoluna lacicola</name>
    <dbReference type="NCBI Taxonomy" id="529884"/>
    <lineage>
        <taxon>Bacteria</taxon>
        <taxon>Bacillati</taxon>
        <taxon>Actinomycetota</taxon>
        <taxon>Actinomycetes</taxon>
        <taxon>Micrococcales</taxon>
        <taxon>Microbacteriaceae</taxon>
        <taxon>Luna cluster</taxon>
        <taxon>Luna-1 subcluster</taxon>
        <taxon>Rhodoluna</taxon>
    </lineage>
</organism>
<dbReference type="SUPFAM" id="SSF52518">
    <property type="entry name" value="Thiamin diphosphate-binding fold (THDP-binding)"/>
    <property type="match status" value="2"/>
</dbReference>
<proteinExistence type="inferred from homology"/>
<dbReference type="GO" id="GO:0030145">
    <property type="term" value="F:manganese ion binding"/>
    <property type="evidence" value="ECO:0007669"/>
    <property type="project" value="UniProtKB-UniRule"/>
</dbReference>
<dbReference type="UniPathway" id="UPA00079"/>
<dbReference type="InterPro" id="IPR029061">
    <property type="entry name" value="THDP-binding"/>
</dbReference>
<dbReference type="PIRSF" id="PIRSF004983">
    <property type="entry name" value="MenD"/>
    <property type="match status" value="1"/>
</dbReference>
<comment type="pathway">
    <text evidence="6">Quinol/quinone metabolism; 1,4-dihydroxy-2-naphthoate biosynthesis; 1,4-dihydroxy-2-naphthoate from chorismate: step 2/7.</text>
</comment>
<keyword evidence="10" id="KW-1185">Reference proteome</keyword>
<dbReference type="AlphaFoldDB" id="A0A060JK94"/>
<comment type="subunit">
    <text evidence="6">Homodimer.</text>
</comment>
<dbReference type="PANTHER" id="PTHR42916">
    <property type="entry name" value="2-SUCCINYL-5-ENOLPYRUVYL-6-HYDROXY-3-CYCLOHEXENE-1-CARBOXYLATE SYNTHASE"/>
    <property type="match status" value="1"/>
</dbReference>
<comment type="catalytic activity">
    <reaction evidence="6">
        <text>isochorismate + 2-oxoglutarate + H(+) = 5-enolpyruvoyl-6-hydroxy-2-succinyl-cyclohex-3-ene-1-carboxylate + CO2</text>
        <dbReference type="Rhea" id="RHEA:25593"/>
        <dbReference type="ChEBI" id="CHEBI:15378"/>
        <dbReference type="ChEBI" id="CHEBI:16526"/>
        <dbReference type="ChEBI" id="CHEBI:16810"/>
        <dbReference type="ChEBI" id="CHEBI:29780"/>
        <dbReference type="ChEBI" id="CHEBI:58818"/>
        <dbReference type="EC" id="2.2.1.9"/>
    </reaction>
</comment>
<keyword evidence="2 6" id="KW-0479">Metal-binding</keyword>
<dbReference type="STRING" id="529884.Rhola_00002110"/>
<keyword evidence="3 6" id="KW-0460">Magnesium</keyword>
<evidence type="ECO:0000259" key="8">
    <source>
        <dbReference type="Pfam" id="PF02776"/>
    </source>
</evidence>
<evidence type="ECO:0000313" key="9">
    <source>
        <dbReference type="EMBL" id="AIC47038.1"/>
    </source>
</evidence>
<dbReference type="EMBL" id="CP007490">
    <property type="protein sequence ID" value="AIC47038.1"/>
    <property type="molecule type" value="Genomic_DNA"/>
</dbReference>
<dbReference type="HAMAP" id="MF_01659">
    <property type="entry name" value="MenD"/>
    <property type="match status" value="1"/>
</dbReference>
<sequence length="525" mass="55853">MSQSSSPAQSFAAQLLASLAKAGVRNFFLAPGARSQALAIAAGQLAEAGKIDLHIRLDERGMGFTAVGAALASGQPSVLITTSGTAVANLHPAVLEAHHSGVPLILLTADRPHELRGVGANQTTNQIGIFNDAVRECVDVPAPNGNDGEAREASQLAVNAIAVAMGYDGDQPGPVQLNLAFREPLSSTSPNAAELNPLIELPDIFEPNPEFAMLSAEVPTVVVAGAGAGSEAVELAEAFGWPILAEPSSGARHGANAIIGYRRILENHELAKEIRRVVIYGKPTLGRAVIRLLFNEEVEVVVVRSKVMGHFDVSRRASKVVDEIAIDNEVSFEWLERWRLADAEVTAPESSKLDRRTLVEAVWNATNGPDQLLLGASRLIREADAWAPAKLLLVYSNRGLAGIDGTVATATGLALIEREGTTRALIGDLTLLHDASSLAIDPADGDLNIQIVVGNDGGGTIFSGLEMAEQLEPKTFERLFTTPQQVDIWHLAQAYGWNYIRVESTAELETALQTTGRVVIDVRLK</sequence>
<dbReference type="CDD" id="cd02009">
    <property type="entry name" value="TPP_SHCHC_synthase"/>
    <property type="match status" value="1"/>
</dbReference>
<comment type="pathway">
    <text evidence="6">Quinol/quinone metabolism; menaquinone biosynthesis.</text>
</comment>
<dbReference type="RefSeq" id="WP_051636156.1">
    <property type="nucleotide sequence ID" value="NZ_CP007490.1"/>
</dbReference>
<evidence type="ECO:0000256" key="2">
    <source>
        <dbReference type="ARBA" id="ARBA00022723"/>
    </source>
</evidence>
<dbReference type="Gene3D" id="3.40.50.1220">
    <property type="entry name" value="TPP-binding domain"/>
    <property type="match status" value="1"/>
</dbReference>
<dbReference type="PANTHER" id="PTHR42916:SF1">
    <property type="entry name" value="PROTEIN PHYLLO, CHLOROPLASTIC"/>
    <property type="match status" value="1"/>
</dbReference>
<evidence type="ECO:0000313" key="10">
    <source>
        <dbReference type="Proteomes" id="UP000067708"/>
    </source>
</evidence>